<organism evidence="2 3">
    <name type="scientific">Diplodia seriata</name>
    <dbReference type="NCBI Taxonomy" id="420778"/>
    <lineage>
        <taxon>Eukaryota</taxon>
        <taxon>Fungi</taxon>
        <taxon>Dikarya</taxon>
        <taxon>Ascomycota</taxon>
        <taxon>Pezizomycotina</taxon>
        <taxon>Dothideomycetes</taxon>
        <taxon>Dothideomycetes incertae sedis</taxon>
        <taxon>Botryosphaeriales</taxon>
        <taxon>Botryosphaeriaceae</taxon>
        <taxon>Diplodia</taxon>
    </lineage>
</organism>
<dbReference type="Proteomes" id="UP001430584">
    <property type="component" value="Unassembled WGS sequence"/>
</dbReference>
<feature type="region of interest" description="Disordered" evidence="1">
    <location>
        <begin position="24"/>
        <end position="150"/>
    </location>
</feature>
<gene>
    <name evidence="2" type="ORF">SLS55_009875</name>
</gene>
<evidence type="ECO:0000256" key="1">
    <source>
        <dbReference type="SAM" id="MobiDB-lite"/>
    </source>
</evidence>
<reference evidence="2 3" key="1">
    <citation type="submission" date="2024-02" db="EMBL/GenBank/DDBJ databases">
        <title>De novo assembly and annotation of 12 fungi associated with fruit tree decline syndrome in Ontario, Canada.</title>
        <authorList>
            <person name="Sulman M."/>
            <person name="Ellouze W."/>
            <person name="Ilyukhin E."/>
        </authorList>
    </citation>
    <scope>NUCLEOTIDE SEQUENCE [LARGE SCALE GENOMIC DNA]</scope>
    <source>
        <strain evidence="2 3">FDS-637</strain>
    </source>
</reference>
<comment type="caution">
    <text evidence="2">The sequence shown here is derived from an EMBL/GenBank/DDBJ whole genome shotgun (WGS) entry which is preliminary data.</text>
</comment>
<accession>A0ABR3C2P6</accession>
<protein>
    <submittedName>
        <fullName evidence="2">Uncharacterized protein</fullName>
    </submittedName>
</protein>
<feature type="compositionally biased region" description="Basic and acidic residues" evidence="1">
    <location>
        <begin position="76"/>
        <end position="97"/>
    </location>
</feature>
<evidence type="ECO:0000313" key="3">
    <source>
        <dbReference type="Proteomes" id="UP001430584"/>
    </source>
</evidence>
<sequence length="206" mass="22362">MDSDDRLGRRRVLIPSFLRRSGIKIKGNAGQDESARSCSAGSEAAATQGLGPHSHQPVAFKPRSFLNAIVTTSPTRRRDPLDGKMDDARQPRTESDNASRSINPGEDSSHGHSTGGAEVSQDDSSDDGSRTLTPDSTDAGDAEGATSATAQLELSRAMAAYEVAHEYQKRVERGEAQAPTDQDRANYVNWKRSYMAWQAQKQREGE</sequence>
<keyword evidence="3" id="KW-1185">Reference proteome</keyword>
<evidence type="ECO:0000313" key="2">
    <source>
        <dbReference type="EMBL" id="KAL0254400.1"/>
    </source>
</evidence>
<dbReference type="RefSeq" id="XP_066628271.1">
    <property type="nucleotide sequence ID" value="XM_066781269.1"/>
</dbReference>
<dbReference type="GeneID" id="92013960"/>
<proteinExistence type="predicted"/>
<name>A0ABR3C2P6_9PEZI</name>
<dbReference type="EMBL" id="JAJVCZ030000011">
    <property type="protein sequence ID" value="KAL0254400.1"/>
    <property type="molecule type" value="Genomic_DNA"/>
</dbReference>